<evidence type="ECO:0000313" key="1">
    <source>
        <dbReference type="EMBL" id="GGK62233.1"/>
    </source>
</evidence>
<dbReference type="InterPro" id="IPR029058">
    <property type="entry name" value="AB_hydrolase_fold"/>
</dbReference>
<dbReference type="PANTHER" id="PTHR48098">
    <property type="entry name" value="ENTEROCHELIN ESTERASE-RELATED"/>
    <property type="match status" value="1"/>
</dbReference>
<comment type="caution">
    <text evidence="1">The sequence shown here is derived from an EMBL/GenBank/DDBJ whole genome shotgun (WGS) entry which is preliminary data.</text>
</comment>
<reference evidence="2" key="1">
    <citation type="journal article" date="2019" name="Int. J. Syst. Evol. Microbiol.">
        <title>The Global Catalogue of Microorganisms (GCM) 10K type strain sequencing project: providing services to taxonomists for standard genome sequencing and annotation.</title>
        <authorList>
            <consortium name="The Broad Institute Genomics Platform"/>
            <consortium name="The Broad Institute Genome Sequencing Center for Infectious Disease"/>
            <person name="Wu L."/>
            <person name="Ma J."/>
        </authorList>
    </citation>
    <scope>NUCLEOTIDE SEQUENCE [LARGE SCALE GENOMIC DNA]</scope>
    <source>
        <strain evidence="2">CGMCC 1.5362</strain>
    </source>
</reference>
<organism evidence="1 2">
    <name type="scientific">Ornithinimicrobium pekingense</name>
    <dbReference type="NCBI Taxonomy" id="384677"/>
    <lineage>
        <taxon>Bacteria</taxon>
        <taxon>Bacillati</taxon>
        <taxon>Actinomycetota</taxon>
        <taxon>Actinomycetes</taxon>
        <taxon>Micrococcales</taxon>
        <taxon>Ornithinimicrobiaceae</taxon>
        <taxon>Ornithinimicrobium</taxon>
    </lineage>
</organism>
<evidence type="ECO:0000313" key="2">
    <source>
        <dbReference type="Proteomes" id="UP000662111"/>
    </source>
</evidence>
<dbReference type="Proteomes" id="UP000662111">
    <property type="component" value="Unassembled WGS sequence"/>
</dbReference>
<proteinExistence type="predicted"/>
<accession>A0ABQ2F5X0</accession>
<sequence>MRLSTDDLTPLRHDTLHGDLRSWRDVELPGLGRRAEVYAWLPPGYDDGEARYPVLYLHDGHNMFLPGRAFGGATWQVDRAMTALARDGIPAIVVAVPCHPTERGEEYTPHHLPGVGGGRADRYATFLAEHLKPAVDAVLRTRPEPEHTLTAGSSLGGVVSAYLWSARPDVFGGAGVFSPAWWWPDTQVGERGLEDVERALAQGPPAGRVYLDVGGREHHLDEDVRKHYVACAERLAGRLREAGVPLRYVFDSAGYHFETAWAERFPAAAAWLLRGYAVEPPPYVQQDLAERDARAAPADGAGA</sequence>
<dbReference type="SUPFAM" id="SSF53474">
    <property type="entry name" value="alpha/beta-Hydrolases"/>
    <property type="match status" value="1"/>
</dbReference>
<dbReference type="PANTHER" id="PTHR48098:SF6">
    <property type="entry name" value="FERRI-BACILLIBACTIN ESTERASE BESA"/>
    <property type="match status" value="1"/>
</dbReference>
<dbReference type="EMBL" id="BMLB01000002">
    <property type="protein sequence ID" value="GGK62233.1"/>
    <property type="molecule type" value="Genomic_DNA"/>
</dbReference>
<name>A0ABQ2F5X0_9MICO</name>
<protein>
    <recommendedName>
        <fullName evidence="3">Alpha/beta hydrolase</fullName>
    </recommendedName>
</protein>
<gene>
    <name evidence="1" type="ORF">GCM10011509_08260</name>
</gene>
<dbReference type="Gene3D" id="3.40.50.1820">
    <property type="entry name" value="alpha/beta hydrolase"/>
    <property type="match status" value="1"/>
</dbReference>
<dbReference type="InterPro" id="IPR050583">
    <property type="entry name" value="Mycobacterial_A85_antigen"/>
</dbReference>
<dbReference type="InterPro" id="IPR000801">
    <property type="entry name" value="Esterase-like"/>
</dbReference>
<keyword evidence="2" id="KW-1185">Reference proteome</keyword>
<dbReference type="RefSeq" id="WP_051145450.1">
    <property type="nucleotide sequence ID" value="NZ_BMLB01000002.1"/>
</dbReference>
<dbReference type="Pfam" id="PF00756">
    <property type="entry name" value="Esterase"/>
    <property type="match status" value="1"/>
</dbReference>
<evidence type="ECO:0008006" key="3">
    <source>
        <dbReference type="Google" id="ProtNLM"/>
    </source>
</evidence>